<dbReference type="AlphaFoldDB" id="A0A0S3UJN7"/>
<dbReference type="RefSeq" id="WP_096405485.1">
    <property type="nucleotide sequence ID" value="NZ_AP014597.1"/>
</dbReference>
<organism evidence="1 2">
    <name type="scientific">Prevotella intermedia</name>
    <dbReference type="NCBI Taxonomy" id="28131"/>
    <lineage>
        <taxon>Bacteria</taxon>
        <taxon>Pseudomonadati</taxon>
        <taxon>Bacteroidota</taxon>
        <taxon>Bacteroidia</taxon>
        <taxon>Bacteroidales</taxon>
        <taxon>Prevotellaceae</taxon>
        <taxon>Prevotella</taxon>
    </lineage>
</organism>
<protein>
    <submittedName>
        <fullName evidence="1">Uncharacterized protein</fullName>
    </submittedName>
</protein>
<accession>A0A0S3UJN7</accession>
<dbReference type="EMBL" id="AP014597">
    <property type="protein sequence ID" value="BAU17659.1"/>
    <property type="molecule type" value="Genomic_DNA"/>
</dbReference>
<evidence type="ECO:0000313" key="1">
    <source>
        <dbReference type="EMBL" id="BAU17659.1"/>
    </source>
</evidence>
<dbReference type="Proteomes" id="UP000217431">
    <property type="component" value="Chromosome I"/>
</dbReference>
<dbReference type="STRING" id="28131.BWX40_02765"/>
<proteinExistence type="predicted"/>
<sequence length="203" mass="23840">MTQRNILPYKIKALVVWLQRMKHIQGFGIQSPSAFSFDRKVINDHTSYPIYVELKRLGNTLTAVERKKARLLYRINRFAEADRFCFYPTKLLAYESYIKAACEKTLVEEAKTLGEEGEDAAFNESVVYFLTVGEHCQAFYKRLRTIINTESFVIVDDIKRNAETRAFWQQIVDDECVSFSFDLYHIGIAFFDKRPKQNYIINF</sequence>
<reference evidence="1 2" key="1">
    <citation type="journal article" date="2016" name="DNA Res.">
        <title>The complete genome sequencing of Prevotella intermedia strain OMA14 and a subsequent fine-scale, intra-species genomic comparison reveal an unusual amplification of conjugative and mobile transposons and identify a novel Prevotella-lineage-specific repeat.</title>
        <authorList>
            <person name="Naito M."/>
            <person name="Ogura Y."/>
            <person name="Itoh T."/>
            <person name="Shoji M."/>
            <person name="Okamoto M."/>
            <person name="Hayashi T."/>
            <person name="Nakayama K."/>
        </authorList>
    </citation>
    <scope>NUCLEOTIDE SEQUENCE [LARGE SCALE GENOMIC DNA]</scope>
    <source>
        <strain evidence="1 2">OMA14</strain>
    </source>
</reference>
<evidence type="ECO:0000313" key="2">
    <source>
        <dbReference type="Proteomes" id="UP000217431"/>
    </source>
</evidence>
<gene>
    <name evidence="1" type="ORF">PIOMA14_I_1151</name>
</gene>
<name>A0A0S3UJN7_PREIN</name>